<dbReference type="InterPro" id="IPR020612">
    <property type="entry name" value="Methylthiotransferase_CS"/>
</dbReference>
<feature type="binding site" evidence="8">
    <location>
        <position position="3"/>
    </location>
    <ligand>
        <name>[4Fe-4S] cluster</name>
        <dbReference type="ChEBI" id="CHEBI:49883"/>
        <label>1</label>
    </ligand>
</feature>
<name>A0A2T1A4T2_9ACTN</name>
<dbReference type="AlphaFoldDB" id="A0A2T1A4T2"/>
<dbReference type="PANTHER" id="PTHR43837">
    <property type="entry name" value="RIBOSOMAL PROTEIN S12 METHYLTHIOTRANSFERASE RIMO"/>
    <property type="match status" value="1"/>
</dbReference>
<dbReference type="EMBL" id="PVUE01000002">
    <property type="protein sequence ID" value="PRZ43609.1"/>
    <property type="molecule type" value="Genomic_DNA"/>
</dbReference>
<accession>A0A2T1A4T2</accession>
<dbReference type="FunFam" id="3.80.30.20:FF:000001">
    <property type="entry name" value="tRNA-2-methylthio-N(6)-dimethylallyladenosine synthase 2"/>
    <property type="match status" value="1"/>
</dbReference>
<evidence type="ECO:0000256" key="5">
    <source>
        <dbReference type="ARBA" id="ARBA00022723"/>
    </source>
</evidence>
<feature type="binding site" evidence="8">
    <location>
        <position position="172"/>
    </location>
    <ligand>
        <name>[4Fe-4S] cluster</name>
        <dbReference type="ChEBI" id="CHEBI:49883"/>
        <label>2</label>
        <note>4Fe-4S-S-AdoMet</note>
    </ligand>
</feature>
<feature type="domain" description="MTTase N-terminal" evidence="10">
    <location>
        <begin position="1"/>
        <end position="104"/>
    </location>
</feature>
<dbReference type="Proteomes" id="UP000237752">
    <property type="component" value="Unassembled WGS sequence"/>
</dbReference>
<dbReference type="CDD" id="cd01335">
    <property type="entry name" value="Radical_SAM"/>
    <property type="match status" value="1"/>
</dbReference>
<keyword evidence="6 8" id="KW-0408">Iron</keyword>
<dbReference type="InterPro" id="IPR013848">
    <property type="entry name" value="Methylthiotransferase_N"/>
</dbReference>
<dbReference type="Gene3D" id="2.40.50.140">
    <property type="entry name" value="Nucleic acid-binding proteins"/>
    <property type="match status" value="1"/>
</dbReference>
<dbReference type="Pfam" id="PF00919">
    <property type="entry name" value="UPF0004"/>
    <property type="match status" value="1"/>
</dbReference>
<dbReference type="InterPro" id="IPR012340">
    <property type="entry name" value="NA-bd_OB-fold"/>
</dbReference>
<dbReference type="NCBIfam" id="TIGR01125">
    <property type="entry name" value="30S ribosomal protein S12 methylthiotransferase RimO"/>
    <property type="match status" value="1"/>
</dbReference>
<dbReference type="GO" id="GO:0051539">
    <property type="term" value="F:4 iron, 4 sulfur cluster binding"/>
    <property type="evidence" value="ECO:0007669"/>
    <property type="project" value="UniProtKB-UniRule"/>
</dbReference>
<dbReference type="SFLD" id="SFLDG01082">
    <property type="entry name" value="B12-binding_domain_containing"/>
    <property type="match status" value="1"/>
</dbReference>
<keyword evidence="12" id="KW-0689">Ribosomal protein</keyword>
<dbReference type="PROSITE" id="PS51918">
    <property type="entry name" value="RADICAL_SAM"/>
    <property type="match status" value="1"/>
</dbReference>
<evidence type="ECO:0000259" key="10">
    <source>
        <dbReference type="PROSITE" id="PS51449"/>
    </source>
</evidence>
<evidence type="ECO:0000313" key="13">
    <source>
        <dbReference type="Proteomes" id="UP000237752"/>
    </source>
</evidence>
<keyword evidence="13" id="KW-1185">Reference proteome</keyword>
<dbReference type="EC" id="2.8.4.4" evidence="8"/>
<dbReference type="NCBIfam" id="TIGR00089">
    <property type="entry name" value="MiaB/RimO family radical SAM methylthiotransferase"/>
    <property type="match status" value="1"/>
</dbReference>
<dbReference type="SMART" id="SM00729">
    <property type="entry name" value="Elp3"/>
    <property type="match status" value="1"/>
</dbReference>
<keyword evidence="5 8" id="KW-0479">Metal-binding</keyword>
<dbReference type="GO" id="GO:0035599">
    <property type="term" value="F:aspartic acid methylthiotransferase activity"/>
    <property type="evidence" value="ECO:0007669"/>
    <property type="project" value="TreeGrafter"/>
</dbReference>
<dbReference type="Gene3D" id="3.40.50.12160">
    <property type="entry name" value="Methylthiotransferase, N-terminal domain"/>
    <property type="match status" value="1"/>
</dbReference>
<dbReference type="SFLD" id="SFLDS00029">
    <property type="entry name" value="Radical_SAM"/>
    <property type="match status" value="1"/>
</dbReference>
<dbReference type="GO" id="GO:0005829">
    <property type="term" value="C:cytosol"/>
    <property type="evidence" value="ECO:0007669"/>
    <property type="project" value="TreeGrafter"/>
</dbReference>
<feature type="region of interest" description="Disordered" evidence="9">
    <location>
        <begin position="128"/>
        <end position="154"/>
    </location>
</feature>
<dbReference type="Pfam" id="PF04055">
    <property type="entry name" value="Radical_SAM"/>
    <property type="match status" value="1"/>
</dbReference>
<dbReference type="Pfam" id="PF18693">
    <property type="entry name" value="TRAM_2"/>
    <property type="match status" value="1"/>
</dbReference>
<dbReference type="GO" id="GO:0046872">
    <property type="term" value="F:metal ion binding"/>
    <property type="evidence" value="ECO:0007669"/>
    <property type="project" value="UniProtKB-KW"/>
</dbReference>
<keyword evidence="2 8" id="KW-0963">Cytoplasm</keyword>
<keyword evidence="3 8" id="KW-0808">Transferase</keyword>
<sequence>MGCARNDVDSEELAGRLAAQGWELTEDGESDVVVVNTCGFIDAAKKDSIDAVLAAADSGAKVVAVGCLAQRYGEDLAAQLPEAGAVLGFDDYVDISDRLDDVIAGRPLVPHKPTDRRTMLPISPVERPEAAKSLSLPGHADENLGRPASGPRVMRKRLVGGPTAPLKLASGCDRRCTFCAIPTFRGSFVSRTPEQVLDEARWLVEDGVKEVVLVSENSTSYGKDFGDVRSLEALIPRLGEIDGLERFRVAYLQPAEIRPGLLETLLGTPNAAAYLDISFQHSSASVLRRMKRFGSTDAFLALIERARVISPEVGIRTNVIVGFPGETEADLLELERFLSDGRLDAVGVFGYSDEDGTAAAGFDDKLDQSVIDERVERITAFAEELTAQRAEDRIGQIIEVLVEDIGPDYVEGRAEHQGPEVDGTTMVEGFPPGSIKIGDIVRCEVVETDGVDLIATPPIGHG</sequence>
<comment type="function">
    <text evidence="8">Catalyzes the methylthiolation of an aspartic acid residue of ribosomal protein uS12.</text>
</comment>
<dbReference type="InterPro" id="IPR038135">
    <property type="entry name" value="Methylthiotransferase_N_sf"/>
</dbReference>
<dbReference type="SFLD" id="SFLDF00274">
    <property type="entry name" value="ribosomal_protein_S12_methylth"/>
    <property type="match status" value="1"/>
</dbReference>
<evidence type="ECO:0000259" key="11">
    <source>
        <dbReference type="PROSITE" id="PS51918"/>
    </source>
</evidence>
<comment type="subcellular location">
    <subcellularLocation>
        <location evidence="8">Cytoplasm</location>
    </subcellularLocation>
</comment>
<keyword evidence="4 8" id="KW-0949">S-adenosyl-L-methionine</keyword>
<protein>
    <recommendedName>
        <fullName evidence="8">Ribosomal protein uS12 methylthiotransferase RimO</fullName>
        <shortName evidence="8">uS12 MTTase</shortName>
        <shortName evidence="8">uS12 methylthiotransferase</shortName>
        <ecNumber evidence="8">2.8.4.4</ecNumber>
    </recommendedName>
    <alternativeName>
        <fullName evidence="8">Ribosomal protein uS12 (aspartate-C(3))-methylthiotransferase</fullName>
    </alternativeName>
    <alternativeName>
        <fullName evidence="8">Ribosome maturation factor RimO</fullName>
    </alternativeName>
</protein>
<dbReference type="PROSITE" id="PS51449">
    <property type="entry name" value="MTTASE_N"/>
    <property type="match status" value="1"/>
</dbReference>
<evidence type="ECO:0000256" key="2">
    <source>
        <dbReference type="ARBA" id="ARBA00022490"/>
    </source>
</evidence>
<dbReference type="GO" id="GO:0103039">
    <property type="term" value="F:protein methylthiotransferase activity"/>
    <property type="evidence" value="ECO:0007669"/>
    <property type="project" value="UniProtKB-EC"/>
</dbReference>
<dbReference type="GO" id="GO:0005840">
    <property type="term" value="C:ribosome"/>
    <property type="evidence" value="ECO:0007669"/>
    <property type="project" value="UniProtKB-KW"/>
</dbReference>
<keyword evidence="7 8" id="KW-0411">Iron-sulfur</keyword>
<dbReference type="PROSITE" id="PS01278">
    <property type="entry name" value="MTTASE_RADICAL"/>
    <property type="match status" value="1"/>
</dbReference>
<gene>
    <name evidence="8" type="primary">rimO</name>
    <name evidence="12" type="ORF">CLV47_102300</name>
</gene>
<dbReference type="GO" id="GO:0035600">
    <property type="term" value="P:tRNA methylthiolation"/>
    <property type="evidence" value="ECO:0007669"/>
    <property type="project" value="UniProtKB-ARBA"/>
</dbReference>
<dbReference type="SUPFAM" id="SSF102114">
    <property type="entry name" value="Radical SAM enzymes"/>
    <property type="match status" value="1"/>
</dbReference>
<evidence type="ECO:0000256" key="3">
    <source>
        <dbReference type="ARBA" id="ARBA00022679"/>
    </source>
</evidence>
<evidence type="ECO:0000256" key="6">
    <source>
        <dbReference type="ARBA" id="ARBA00023004"/>
    </source>
</evidence>
<dbReference type="InterPro" id="IPR058240">
    <property type="entry name" value="rSAM_sf"/>
</dbReference>
<dbReference type="Gene3D" id="3.80.30.20">
    <property type="entry name" value="tm_1862 like domain"/>
    <property type="match status" value="1"/>
</dbReference>
<dbReference type="InterPro" id="IPR006638">
    <property type="entry name" value="Elp3/MiaA/NifB-like_rSAM"/>
</dbReference>
<proteinExistence type="inferred from homology"/>
<dbReference type="InterPro" id="IPR002792">
    <property type="entry name" value="TRAM_dom"/>
</dbReference>
<feature type="binding site" evidence="8">
    <location>
        <position position="38"/>
    </location>
    <ligand>
        <name>[4Fe-4S] cluster</name>
        <dbReference type="ChEBI" id="CHEBI:49883"/>
        <label>1</label>
    </ligand>
</feature>
<feature type="binding site" evidence="8">
    <location>
        <position position="176"/>
    </location>
    <ligand>
        <name>[4Fe-4S] cluster</name>
        <dbReference type="ChEBI" id="CHEBI:49883"/>
        <label>2</label>
        <note>4Fe-4S-S-AdoMet</note>
    </ligand>
</feature>
<evidence type="ECO:0000256" key="7">
    <source>
        <dbReference type="ARBA" id="ARBA00023014"/>
    </source>
</evidence>
<dbReference type="InterPro" id="IPR005840">
    <property type="entry name" value="Ribosomal_uS12_MeSTrfase_RimO"/>
</dbReference>
<evidence type="ECO:0000313" key="12">
    <source>
        <dbReference type="EMBL" id="PRZ43609.1"/>
    </source>
</evidence>
<keyword evidence="1 8" id="KW-0004">4Fe-4S</keyword>
<comment type="caution">
    <text evidence="12">The sequence shown here is derived from an EMBL/GenBank/DDBJ whole genome shotgun (WGS) entry which is preliminary data.</text>
</comment>
<organism evidence="12 13">
    <name type="scientific">Antricoccus suffuscus</name>
    <dbReference type="NCBI Taxonomy" id="1629062"/>
    <lineage>
        <taxon>Bacteria</taxon>
        <taxon>Bacillati</taxon>
        <taxon>Actinomycetota</taxon>
        <taxon>Actinomycetes</taxon>
        <taxon>Geodermatophilales</taxon>
        <taxon>Antricoccaceae</taxon>
        <taxon>Antricoccus</taxon>
    </lineage>
</organism>
<evidence type="ECO:0000256" key="8">
    <source>
        <dbReference type="HAMAP-Rule" id="MF_01865"/>
    </source>
</evidence>
<dbReference type="SFLD" id="SFLDG01061">
    <property type="entry name" value="methylthiotransferase"/>
    <property type="match status" value="1"/>
</dbReference>
<feature type="domain" description="Radical SAM core" evidence="11">
    <location>
        <begin position="158"/>
        <end position="389"/>
    </location>
</feature>
<comment type="similarity">
    <text evidence="8">Belongs to the methylthiotransferase family. RimO subfamily.</text>
</comment>
<dbReference type="InterPro" id="IPR007197">
    <property type="entry name" value="rSAM"/>
</dbReference>
<comment type="cofactor">
    <cofactor evidence="8">
        <name>[4Fe-4S] cluster</name>
        <dbReference type="ChEBI" id="CHEBI:49883"/>
    </cofactor>
    <text evidence="8">Binds 2 [4Fe-4S] clusters. One cluster is coordinated with 3 cysteines and an exchangeable S-adenosyl-L-methionine.</text>
</comment>
<reference evidence="12 13" key="1">
    <citation type="submission" date="2018-03" db="EMBL/GenBank/DDBJ databases">
        <title>Genomic Encyclopedia of Archaeal and Bacterial Type Strains, Phase II (KMG-II): from individual species to whole genera.</title>
        <authorList>
            <person name="Goeker M."/>
        </authorList>
    </citation>
    <scope>NUCLEOTIDE SEQUENCE [LARGE SCALE GENOMIC DNA]</scope>
    <source>
        <strain evidence="12 13">DSM 100065</strain>
    </source>
</reference>
<dbReference type="HAMAP" id="MF_01865">
    <property type="entry name" value="MTTase_RimO"/>
    <property type="match status" value="1"/>
</dbReference>
<comment type="catalytic activity">
    <reaction evidence="8">
        <text>L-aspartate(89)-[ribosomal protein uS12]-hydrogen + (sulfur carrier)-SH + AH2 + 2 S-adenosyl-L-methionine = 3-methylsulfanyl-L-aspartate(89)-[ribosomal protein uS12]-hydrogen + (sulfur carrier)-H + 5'-deoxyadenosine + L-methionine + A + S-adenosyl-L-homocysteine + 2 H(+)</text>
        <dbReference type="Rhea" id="RHEA:37087"/>
        <dbReference type="Rhea" id="RHEA-COMP:10460"/>
        <dbReference type="Rhea" id="RHEA-COMP:10461"/>
        <dbReference type="Rhea" id="RHEA-COMP:14737"/>
        <dbReference type="Rhea" id="RHEA-COMP:14739"/>
        <dbReference type="ChEBI" id="CHEBI:13193"/>
        <dbReference type="ChEBI" id="CHEBI:15378"/>
        <dbReference type="ChEBI" id="CHEBI:17319"/>
        <dbReference type="ChEBI" id="CHEBI:17499"/>
        <dbReference type="ChEBI" id="CHEBI:29917"/>
        <dbReference type="ChEBI" id="CHEBI:29961"/>
        <dbReference type="ChEBI" id="CHEBI:57844"/>
        <dbReference type="ChEBI" id="CHEBI:57856"/>
        <dbReference type="ChEBI" id="CHEBI:59789"/>
        <dbReference type="ChEBI" id="CHEBI:64428"/>
        <dbReference type="ChEBI" id="CHEBI:73599"/>
        <dbReference type="EC" id="2.8.4.4"/>
    </reaction>
</comment>
<evidence type="ECO:0000256" key="9">
    <source>
        <dbReference type="SAM" id="MobiDB-lite"/>
    </source>
</evidence>
<dbReference type="PANTHER" id="PTHR43837:SF1">
    <property type="entry name" value="RIBOSOMAL PROTEIN US12 METHYLTHIOTRANSFERASE RIMO"/>
    <property type="match status" value="1"/>
</dbReference>
<dbReference type="InterPro" id="IPR005839">
    <property type="entry name" value="Methylthiotransferase"/>
</dbReference>
<dbReference type="InterPro" id="IPR023404">
    <property type="entry name" value="rSAM_horseshoe"/>
</dbReference>
<evidence type="ECO:0000256" key="1">
    <source>
        <dbReference type="ARBA" id="ARBA00022485"/>
    </source>
</evidence>
<keyword evidence="12" id="KW-0687">Ribonucleoprotein</keyword>
<feature type="binding site" evidence="8">
    <location>
        <position position="179"/>
    </location>
    <ligand>
        <name>[4Fe-4S] cluster</name>
        <dbReference type="ChEBI" id="CHEBI:49883"/>
        <label>2</label>
        <note>4Fe-4S-S-AdoMet</note>
    </ligand>
</feature>
<evidence type="ECO:0000256" key="4">
    <source>
        <dbReference type="ARBA" id="ARBA00022691"/>
    </source>
</evidence>
<feature type="binding site" evidence="8">
    <location>
        <position position="67"/>
    </location>
    <ligand>
        <name>[4Fe-4S] cluster</name>
        <dbReference type="ChEBI" id="CHEBI:49883"/>
        <label>1</label>
    </ligand>
</feature>